<evidence type="ECO:0000259" key="6">
    <source>
        <dbReference type="Pfam" id="PF25010"/>
    </source>
</evidence>
<evidence type="ECO:0000256" key="2">
    <source>
        <dbReference type="ARBA" id="ARBA00022786"/>
    </source>
</evidence>
<feature type="compositionally biased region" description="Polar residues" evidence="4">
    <location>
        <begin position="266"/>
        <end position="280"/>
    </location>
</feature>
<feature type="compositionally biased region" description="Polar residues" evidence="4">
    <location>
        <begin position="1075"/>
        <end position="1089"/>
    </location>
</feature>
<evidence type="ECO:0000313" key="7">
    <source>
        <dbReference type="Proteomes" id="UP000887566"/>
    </source>
</evidence>
<reference evidence="8" key="1">
    <citation type="submission" date="2022-11" db="UniProtKB">
        <authorList>
            <consortium name="WormBaseParasite"/>
        </authorList>
    </citation>
    <scope>IDENTIFICATION</scope>
</reference>
<organism evidence="7 8">
    <name type="scientific">Plectus sambesii</name>
    <dbReference type="NCBI Taxonomy" id="2011161"/>
    <lineage>
        <taxon>Eukaryota</taxon>
        <taxon>Metazoa</taxon>
        <taxon>Ecdysozoa</taxon>
        <taxon>Nematoda</taxon>
        <taxon>Chromadorea</taxon>
        <taxon>Plectida</taxon>
        <taxon>Plectina</taxon>
        <taxon>Plectoidea</taxon>
        <taxon>Plectidae</taxon>
        <taxon>Plectus</taxon>
    </lineage>
</organism>
<dbReference type="GO" id="GO:0006508">
    <property type="term" value="P:proteolysis"/>
    <property type="evidence" value="ECO:0007669"/>
    <property type="project" value="UniProtKB-KW"/>
</dbReference>
<feature type="domain" description="UBP24/USP9X/USP9Y ubiquitin-like" evidence="5">
    <location>
        <begin position="1003"/>
        <end position="1073"/>
    </location>
</feature>
<feature type="compositionally biased region" description="Pro residues" evidence="4">
    <location>
        <begin position="22"/>
        <end position="51"/>
    </location>
</feature>
<feature type="region of interest" description="Disordered" evidence="4">
    <location>
        <begin position="1075"/>
        <end position="1098"/>
    </location>
</feature>
<evidence type="ECO:0000313" key="8">
    <source>
        <dbReference type="WBParaSite" id="PSAMB.scaffold4292size15085.g23931.t1"/>
    </source>
</evidence>
<evidence type="ECO:0000259" key="5">
    <source>
        <dbReference type="Pfam" id="PF22900"/>
    </source>
</evidence>
<dbReference type="Proteomes" id="UP000887566">
    <property type="component" value="Unplaced"/>
</dbReference>
<evidence type="ECO:0000256" key="4">
    <source>
        <dbReference type="SAM" id="MobiDB-lite"/>
    </source>
</evidence>
<dbReference type="Pfam" id="PF25010">
    <property type="entry name" value="ARM_UBP24_USP9X-Y"/>
    <property type="match status" value="1"/>
</dbReference>
<dbReference type="InterPro" id="IPR056850">
    <property type="entry name" value="ARM_UBP34_24_USP9X_Y"/>
</dbReference>
<dbReference type="Pfam" id="PF22900">
    <property type="entry name" value="UCH_UBL1"/>
    <property type="match status" value="1"/>
</dbReference>
<feature type="compositionally biased region" description="Low complexity" evidence="4">
    <location>
        <begin position="242"/>
        <end position="263"/>
    </location>
</feature>
<evidence type="ECO:0000256" key="1">
    <source>
        <dbReference type="ARBA" id="ARBA00022670"/>
    </source>
</evidence>
<name>A0A914WHY2_9BILA</name>
<feature type="region of interest" description="Disordered" evidence="4">
    <location>
        <begin position="231"/>
        <end position="283"/>
    </location>
</feature>
<accession>A0A914WHY2</accession>
<proteinExistence type="predicted"/>
<feature type="compositionally biased region" description="Polar residues" evidence="4">
    <location>
        <begin position="52"/>
        <end position="61"/>
    </location>
</feature>
<keyword evidence="7" id="KW-1185">Reference proteome</keyword>
<protein>
    <submittedName>
        <fullName evidence="8">Ubiquitin-like domain-containing protein</fullName>
    </submittedName>
</protein>
<dbReference type="WBParaSite" id="PSAMB.scaffold4292size15085.g23931.t1">
    <property type="protein sequence ID" value="PSAMB.scaffold4292size15085.g23931.t1"/>
    <property type="gene ID" value="PSAMB.scaffold4292size15085.g23931"/>
</dbReference>
<feature type="domain" description="UBP34/UBP24/USP9X/USP9Y-like ARM repeat region" evidence="6">
    <location>
        <begin position="414"/>
        <end position="827"/>
    </location>
</feature>
<feature type="region of interest" description="Disordered" evidence="4">
    <location>
        <begin position="1"/>
        <end position="66"/>
    </location>
</feature>
<evidence type="ECO:0000256" key="3">
    <source>
        <dbReference type="ARBA" id="ARBA00022801"/>
    </source>
</evidence>
<keyword evidence="1" id="KW-0645">Protease</keyword>
<keyword evidence="3" id="KW-0378">Hydrolase</keyword>
<dbReference type="GO" id="GO:0008233">
    <property type="term" value="F:peptidase activity"/>
    <property type="evidence" value="ECO:0007669"/>
    <property type="project" value="UniProtKB-KW"/>
</dbReference>
<dbReference type="InterPro" id="IPR055176">
    <property type="entry name" value="UBP24/USP9X/USP9Y_UBL"/>
</dbReference>
<sequence length="1431" mass="161859">MTRGSPPSDGPSFSKRTEPSSPSAPPASPSSSPPPAPPPPPYMPPAPPPLNQTPISRSANKTPPLVSPIKFEANQNANSVAEGSEESDELAFLSVASLDRLDEQLNRPRWVVPVLPKQELETLMETSIKLIKAGQDGNDPNFARFLDNGLKVSFTRLMTDEAVKDWKAEIQRYIFKAADRFLILFQAKLERFEEVPVPDVLWTVFGLVFDNRCRFHSHNMHRQPEFYKPPFSLSATDRNDNETTTTTVRSDETVGVVEGNGEVDSVHSQSDTTTPTVAPQQSPPIVANVSRDYAVESKQYGWLGDLINRFGERGGFDALKHFLDANVPEATLAQLTLWLRPLGGCAISLKKETVADFVLDAIKTLAEKLKLVKDEDLKCELVKADLQENPCLESSKIVRLLLANQPNHVDLVHSMEYFRLRFILRVLQVAPFAGRIQALDEIYGILTSRLSIYSVSADAISLDDERLIEWLREHELIDVLLKDNLHQPVFVERLEKVLRALQTKQAIRPSDLDQVWWAQKGKHDVIQRNLHDLFARLTNDLNTEQLEQLFERFKESWRSANVRERTLLLDLIRRLGVDANESALIEKTLSLLWDLARETDMPLEQMEQALNSMFKILEVPRRNSFRQTYVKKCIDELRNNSNFVVPALKHMQRIFILAPEAPHNYHVGAQQRSMYRHDIISDIQSHEQLCRMLTQNLTAYMEKLREAQTVHPLPSSVDPGDFMLDGRTAHREQLRARLEFLQFVLREGRLWLMMEQAIDLWDSLVVNAVFPYDRNTGFNMFASMQRNDDVDPDSLVQFFETKVLHLEPQLLNDAGLECFESFFKAVNTKENRLISVRAEQYFLNSTDLKGQDYLWQIILSASEEVSNKAIELFRDIYSTPAADISGHLNELNARIIEESIERLKHMYDAIVVESVDSPAVIDQHRICATKMTRTIKALCAYVRAYDDEFLSVERKRCPLHRASLGRCFRLRVRIPVNSFSNASHRPIVGPLNQSVVSSPLAVQDETVEVLVHSHQSLDRLRREVLLRWQMTVNVAPPPKLDLFDGSRLLDASDDRKTLVECGISEMSNMVLKLSNAATTTSSPDSSIESTPADRSPNNELNAPLEQLLPGVAIANLPDGTDFLFKVADLATRLNRTDLRDNAHFLLQLIPADQKVVNELRMAAERQALSGLFFAESPTKVLYFLEVAHSLLMPAQATQECNEFQELFYRANGLRTCLEMLSSEAFMAGADVHTRNLANQSMLRMLKFNLAVAGHLNVDHVLRTTADEGERLAATIHRGILEAVPGYHEHLFRQLCEQMAVRLRDGGLSGELLQFKAKRTELEKLLRLAWTAGSGSTEHTAATPLDAISASYDQQWLRDTTLEQISLSAMDALTLGFVSCAEANELFAQEMWPRFVIDILFSKMLSVRNQAVESIYVILSKICVGPRKTGAL</sequence>
<keyword evidence="2" id="KW-0833">Ubl conjugation pathway</keyword>